<dbReference type="Pfam" id="PF07715">
    <property type="entry name" value="Plug"/>
    <property type="match status" value="1"/>
</dbReference>
<dbReference type="InterPro" id="IPR000531">
    <property type="entry name" value="Beta-barrel_TonB"/>
</dbReference>
<dbReference type="SUPFAM" id="SSF49464">
    <property type="entry name" value="Carboxypeptidase regulatory domain-like"/>
    <property type="match status" value="1"/>
</dbReference>
<dbReference type="AlphaFoldDB" id="A0A0C3RB36"/>
<evidence type="ECO:0000256" key="5">
    <source>
        <dbReference type="ARBA" id="ARBA00022692"/>
    </source>
</evidence>
<keyword evidence="4" id="KW-0410">Iron transport</keyword>
<dbReference type="SUPFAM" id="SSF56935">
    <property type="entry name" value="Porins"/>
    <property type="match status" value="1"/>
</dbReference>
<feature type="domain" description="TonB-dependent receptor-like beta-barrel" evidence="13">
    <location>
        <begin position="515"/>
        <end position="896"/>
    </location>
</feature>
<proteinExistence type="inferred from homology"/>
<dbReference type="InterPro" id="IPR011662">
    <property type="entry name" value="Secretin/TonB_short_N"/>
</dbReference>
<evidence type="ECO:0000256" key="10">
    <source>
        <dbReference type="PROSITE-ProRule" id="PRU01360"/>
    </source>
</evidence>
<dbReference type="PROSITE" id="PS52016">
    <property type="entry name" value="TONB_DEPENDENT_REC_3"/>
    <property type="match status" value="1"/>
</dbReference>
<keyword evidence="6" id="KW-0408">Iron</keyword>
<dbReference type="NCBIfam" id="TIGR04057">
    <property type="entry name" value="SusC_RagA_signa"/>
    <property type="match status" value="1"/>
</dbReference>
<dbReference type="Pfam" id="PF13715">
    <property type="entry name" value="CarbopepD_reg_2"/>
    <property type="match status" value="1"/>
</dbReference>
<evidence type="ECO:0000256" key="1">
    <source>
        <dbReference type="ARBA" id="ARBA00004571"/>
    </source>
</evidence>
<dbReference type="Proteomes" id="UP000031980">
    <property type="component" value="Unassembled WGS sequence"/>
</dbReference>
<keyword evidence="2 10" id="KW-0813">Transport</keyword>
<evidence type="ECO:0000256" key="9">
    <source>
        <dbReference type="ARBA" id="ARBA00023237"/>
    </source>
</evidence>
<dbReference type="GO" id="GO:0009279">
    <property type="term" value="C:cell outer membrane"/>
    <property type="evidence" value="ECO:0007669"/>
    <property type="project" value="UniProtKB-SubCell"/>
</dbReference>
<evidence type="ECO:0000256" key="12">
    <source>
        <dbReference type="SAM" id="Phobius"/>
    </source>
</evidence>
<evidence type="ECO:0000259" key="13">
    <source>
        <dbReference type="Pfam" id="PF00593"/>
    </source>
</evidence>
<evidence type="ECO:0000256" key="8">
    <source>
        <dbReference type="ARBA" id="ARBA00023136"/>
    </source>
</evidence>
<sequence length="1132" mass="129071">MYNLTTTKMRKNDHSFFRNRCRKLFYKGSIVLFIQLFTVLSIFGENLYGQQNKIVTVHLKDVTLLSALEYLTNVIGCEILYNHEQVKSTNRFDLDMKEKTIREVLDKCLENTNLTYKVVDDIFVLTARSADEKKEKTVTGEIMDESKQPLPGVTVRIKGTTIGVSSDPQGKFKLSVPDTAKLTLVFSFIGMETQEIVIKDSLHIKVIMKEATETLKDVVVTGYANIKKSSFTGNAIRIGKEDLLKVSSRNVINVLQVFDPSFRIMRNNDMGSDPNTMPEFYIRGRSGIGVKELDKSSISQTALKNNPNTPIFIMDGYETTVEKVYDFDPNRIESITILKDAAATAIYGSRAANGVVVIETKAPTPGKLRASYNFTGGLTVPDLSDYNLMNAREKLDAEIAADFYENDDDLQYQQLQQELIAKRNNVLKGVDSDWISQPLRNEFNHKHSLYIEGGVNDIRFGVDLRYDVQNGVMKGSGRKVVGTGFLIDYRSKHLQIKNKVSYDVKKSTNSPYGTFSEYTTRLPYVPFVDENGDYLKTLPWHYGSNTKNPFYEAKILNNYDKGGYSDLTNNFQVNWYAFTGMQVQGQFSITKKDEWTKVFTDPLSDKFKSVYESKALRGDLSKTKMEAISWDLKVMANYVQSFAKHNINFSIGINAREERYDQTSTYYRGFPSGTLSSPSYAEETQEPTYTDNHTRLFGGLMALNYSYDDIYLFDASFRLDGSSEFGSKKRTAPFYSFGVGLNIHNYSFLKGNPTLSLLKVTGTFGQTGKVDFEPYAAKHTYEITKKYYGTGNALQLYYMGNDNLTWEITDNYDVRLELGFLQDALEFKIGWYNKITKDLISDVTLPASTGFTSYKDNIGEVQNKGIELDVRATVLRNQDWNVIVFGNLAHNKNKIRKISESLKEYNDRVNAEFADYDSNWKDSKYSKPLMKYTEGGSLTSIWGMKSLGINPSDGKEIYVYRDGTIGYDWIASEQMILGDTEPDVTGAFGVNLQYKGFSLFATFTYDFGGYEYNQTLVDKVENVDLRYANADKRVLTQRWQNPGDRTKLKSIKEREYTTRPTSRFVQKNNRVDFKALTLSYDFNTDLINRIGLSMLRLQFQMNDVAHFSSVKQERGLSYPFARSFDFTLNVSF</sequence>
<comment type="caution">
    <text evidence="16">The sequence shown here is derived from an EMBL/GenBank/DDBJ whole genome shotgun (WGS) entry which is preliminary data.</text>
</comment>
<dbReference type="InterPro" id="IPR039426">
    <property type="entry name" value="TonB-dep_rcpt-like"/>
</dbReference>
<dbReference type="Gene3D" id="2.40.170.20">
    <property type="entry name" value="TonB-dependent receptor, beta-barrel domain"/>
    <property type="match status" value="1"/>
</dbReference>
<dbReference type="InterPro" id="IPR008969">
    <property type="entry name" value="CarboxyPept-like_regulatory"/>
</dbReference>
<keyword evidence="16" id="KW-0176">Collagen</keyword>
<evidence type="ECO:0000313" key="16">
    <source>
        <dbReference type="EMBL" id="KIO42836.1"/>
    </source>
</evidence>
<dbReference type="Gene3D" id="2.170.130.10">
    <property type="entry name" value="TonB-dependent receptor, plug domain"/>
    <property type="match status" value="1"/>
</dbReference>
<evidence type="ECO:0000256" key="11">
    <source>
        <dbReference type="RuleBase" id="RU003357"/>
    </source>
</evidence>
<evidence type="ECO:0000256" key="2">
    <source>
        <dbReference type="ARBA" id="ARBA00022448"/>
    </source>
</evidence>
<keyword evidence="17" id="KW-1185">Reference proteome</keyword>
<organism evidence="16 17">
    <name type="scientific">Sanguibacteroides justesenii</name>
    <dbReference type="NCBI Taxonomy" id="1547597"/>
    <lineage>
        <taxon>Bacteria</taxon>
        <taxon>Pseudomonadati</taxon>
        <taxon>Bacteroidota</taxon>
        <taxon>Bacteroidia</taxon>
        <taxon>Bacteroidales</taxon>
        <taxon>Porphyromonadaceae</taxon>
        <taxon>Sanguibacteroides</taxon>
    </lineage>
</organism>
<dbReference type="EMBL" id="JPIU01000049">
    <property type="protein sequence ID" value="KIO42836.1"/>
    <property type="molecule type" value="Genomic_DNA"/>
</dbReference>
<accession>A0A0C3RB36</accession>
<keyword evidence="3 10" id="KW-1134">Transmembrane beta strand</keyword>
<name>A0A0C3RB36_9PORP</name>
<keyword evidence="8 10" id="KW-0472">Membrane</keyword>
<keyword evidence="9 10" id="KW-0998">Cell outer membrane</keyword>
<reference evidence="16 17" key="1">
    <citation type="submission" date="2014-07" db="EMBL/GenBank/DDBJ databases">
        <title>Porphyromonadaceae bacterium OUH 308042 = ATCC BAA-2681 = DSM 28342 draft genome.</title>
        <authorList>
            <person name="Sydenham T.V."/>
            <person name="Hasman H."/>
            <person name="Justensen U.S."/>
        </authorList>
    </citation>
    <scope>NUCLEOTIDE SEQUENCE [LARGE SCALE GENOMIC DNA]</scope>
    <source>
        <strain evidence="16 17">OUH 308042</strain>
    </source>
</reference>
<feature type="domain" description="TonB-dependent receptor plug" evidence="15">
    <location>
        <begin position="230"/>
        <end position="355"/>
    </location>
</feature>
<dbReference type="NCBIfam" id="TIGR04056">
    <property type="entry name" value="OMP_RagA_SusC"/>
    <property type="match status" value="1"/>
</dbReference>
<evidence type="ECO:0000313" key="17">
    <source>
        <dbReference type="Proteomes" id="UP000031980"/>
    </source>
</evidence>
<dbReference type="InterPro" id="IPR037066">
    <property type="entry name" value="Plug_dom_sf"/>
</dbReference>
<evidence type="ECO:0000259" key="14">
    <source>
        <dbReference type="Pfam" id="PF07660"/>
    </source>
</evidence>
<evidence type="ECO:0000256" key="3">
    <source>
        <dbReference type="ARBA" id="ARBA00022452"/>
    </source>
</evidence>
<comment type="similarity">
    <text evidence="10 11">Belongs to the TonB-dependent receptor family.</text>
</comment>
<dbReference type="InterPro" id="IPR023997">
    <property type="entry name" value="TonB-dep_OMP_SusC/RagA_CS"/>
</dbReference>
<feature type="transmembrane region" description="Helical" evidence="12">
    <location>
        <begin position="24"/>
        <end position="44"/>
    </location>
</feature>
<dbReference type="Gene3D" id="2.60.40.1120">
    <property type="entry name" value="Carboxypeptidase-like, regulatory domain"/>
    <property type="match status" value="1"/>
</dbReference>
<comment type="subcellular location">
    <subcellularLocation>
        <location evidence="1 10">Cell outer membrane</location>
        <topology evidence="1 10">Multi-pass membrane protein</topology>
    </subcellularLocation>
</comment>
<dbReference type="GO" id="GO:0006826">
    <property type="term" value="P:iron ion transport"/>
    <property type="evidence" value="ECO:0007669"/>
    <property type="project" value="UniProtKB-KW"/>
</dbReference>
<dbReference type="InterPro" id="IPR036942">
    <property type="entry name" value="Beta-barrel_TonB_sf"/>
</dbReference>
<dbReference type="InterPro" id="IPR023996">
    <property type="entry name" value="TonB-dep_OMP_SusC/RagA"/>
</dbReference>
<dbReference type="Pfam" id="PF00593">
    <property type="entry name" value="TonB_dep_Rec_b-barrel"/>
    <property type="match status" value="1"/>
</dbReference>
<gene>
    <name evidence="16" type="ORF">BA92_13280</name>
</gene>
<keyword evidence="4" id="KW-0406">Ion transport</keyword>
<dbReference type="Pfam" id="PF07660">
    <property type="entry name" value="STN"/>
    <property type="match status" value="1"/>
</dbReference>
<keyword evidence="12" id="KW-1133">Transmembrane helix</keyword>
<protein>
    <submittedName>
        <fullName evidence="16">Collagen-binding protein</fullName>
    </submittedName>
</protein>
<evidence type="ECO:0000256" key="4">
    <source>
        <dbReference type="ARBA" id="ARBA00022496"/>
    </source>
</evidence>
<evidence type="ECO:0000259" key="15">
    <source>
        <dbReference type="Pfam" id="PF07715"/>
    </source>
</evidence>
<keyword evidence="5 10" id="KW-0812">Transmembrane</keyword>
<dbReference type="InterPro" id="IPR012910">
    <property type="entry name" value="Plug_dom"/>
</dbReference>
<evidence type="ECO:0000256" key="7">
    <source>
        <dbReference type="ARBA" id="ARBA00023077"/>
    </source>
</evidence>
<keyword evidence="7 11" id="KW-0798">TonB box</keyword>
<feature type="domain" description="Secretin/TonB short N-terminal" evidence="14">
    <location>
        <begin position="79"/>
        <end position="127"/>
    </location>
</feature>
<evidence type="ECO:0000256" key="6">
    <source>
        <dbReference type="ARBA" id="ARBA00023004"/>
    </source>
</evidence>